<comment type="caution">
    <text evidence="1">The sequence shown here is derived from an EMBL/GenBank/DDBJ whole genome shotgun (WGS) entry which is preliminary data.</text>
</comment>
<dbReference type="RefSeq" id="WP_010840213.1">
    <property type="nucleotide sequence ID" value="NZ_QRCM01000001.1"/>
</dbReference>
<evidence type="ECO:0000313" key="2">
    <source>
        <dbReference type="Proteomes" id="UP000471120"/>
    </source>
</evidence>
<dbReference type="AlphaFoldDB" id="A0A6P2CBR1"/>
<dbReference type="InterPro" id="IPR010349">
    <property type="entry name" value="Asparaginase_II"/>
</dbReference>
<dbReference type="Proteomes" id="UP000471120">
    <property type="component" value="Unassembled WGS sequence"/>
</dbReference>
<name>A0A6P2CBR1_9NOCA</name>
<dbReference type="Pfam" id="PF06089">
    <property type="entry name" value="Asparaginase_II"/>
    <property type="match status" value="1"/>
</dbReference>
<evidence type="ECO:0000313" key="1">
    <source>
        <dbReference type="EMBL" id="TXG89111.1"/>
    </source>
</evidence>
<organism evidence="1 2">
    <name type="scientific">Rhodococcus rhodnii</name>
    <dbReference type="NCBI Taxonomy" id="38312"/>
    <lineage>
        <taxon>Bacteria</taxon>
        <taxon>Bacillati</taxon>
        <taxon>Actinomycetota</taxon>
        <taxon>Actinomycetes</taxon>
        <taxon>Mycobacteriales</taxon>
        <taxon>Nocardiaceae</taxon>
        <taxon>Rhodococcus</taxon>
    </lineage>
</organism>
<reference evidence="1 2" key="1">
    <citation type="submission" date="2018-07" db="EMBL/GenBank/DDBJ databases">
        <title>Genome sequence of Rhodococcus rhodnii ATCC 35071 from Rhodnius prolixus.</title>
        <authorList>
            <person name="Patel V."/>
            <person name="Vogel K.J."/>
        </authorList>
    </citation>
    <scope>NUCLEOTIDE SEQUENCE [LARGE SCALE GENOMIC DNA]</scope>
    <source>
        <strain evidence="1 2">ATCC 35071</strain>
    </source>
</reference>
<accession>A0A6P2CBR1</accession>
<dbReference type="PANTHER" id="PTHR42110">
    <property type="entry name" value="L-ASPARAGINASE, PUTATIVE (AFU_ORTHOLOGUE AFUA_3G11890)-RELATED"/>
    <property type="match status" value="1"/>
</dbReference>
<proteinExistence type="predicted"/>
<sequence length="317" mass="32346">MSADLVEVTRSGTRECVHRGSLVLLDPGGARTVALGSVDAPIFPRSTNKPWQAVAALRSGFVPGSSEELAIAAASHAGEPAHLQHVRAILARHGIDEAAIAAPPSLPANERERALAIAADAPPSPAYMECSGKHAAMLAACAVNDWPLESYLDPAHPMQLAVIEALAEFGGEDEPDLGIDGCGLPIVPLTLAQLAASFARLVSAPIASPEASVADAMRRHPYLVSGTGADDLALMSTVDGLVCKTGADGVFAGAFADGTAFAFKIDDGGERARLPLAAALAERHLGSSDEDLAALASRPVLGGGVRVGTVRAVPGIL</sequence>
<gene>
    <name evidence="1" type="ORF">DW322_01185</name>
</gene>
<dbReference type="EMBL" id="QRCM01000001">
    <property type="protein sequence ID" value="TXG89111.1"/>
    <property type="molecule type" value="Genomic_DNA"/>
</dbReference>
<protein>
    <submittedName>
        <fullName evidence="1">Asparaginase</fullName>
    </submittedName>
</protein>
<dbReference type="PANTHER" id="PTHR42110:SF1">
    <property type="entry name" value="L-ASPARAGINASE, PUTATIVE (AFU_ORTHOLOGUE AFUA_3G11890)-RELATED"/>
    <property type="match status" value="1"/>
</dbReference>